<proteinExistence type="predicted"/>
<comment type="caution">
    <text evidence="1">The sequence shown here is derived from an EMBL/GenBank/DDBJ whole genome shotgun (WGS) entry which is preliminary data.</text>
</comment>
<keyword evidence="2" id="KW-1185">Reference proteome</keyword>
<organism evidence="1 2">
    <name type="scientific">Ambrosiozyma monospora</name>
    <name type="common">Yeast</name>
    <name type="synonym">Endomycopsis monosporus</name>
    <dbReference type="NCBI Taxonomy" id="43982"/>
    <lineage>
        <taxon>Eukaryota</taxon>
        <taxon>Fungi</taxon>
        <taxon>Dikarya</taxon>
        <taxon>Ascomycota</taxon>
        <taxon>Saccharomycotina</taxon>
        <taxon>Pichiomycetes</taxon>
        <taxon>Pichiales</taxon>
        <taxon>Pichiaceae</taxon>
        <taxon>Ambrosiozyma</taxon>
    </lineage>
</organism>
<protein>
    <submittedName>
        <fullName evidence="1">Unnamed protein product</fullName>
    </submittedName>
</protein>
<sequence>MLKLAQEFQNQNARYNLEITELSPLFPQIFKTNHDTSDQYGKIDQFKQLEAQVARLAILTKAQYRPKETIISEKPRFRQPSDPGNKVHKTFSPERKHSNLKKLCHKIPVEHNETKPEFVITLDSSDNED</sequence>
<reference evidence="1" key="1">
    <citation type="submission" date="2023-04" db="EMBL/GenBank/DDBJ databases">
        <title>Ambrosiozyma monospora NBRC 10751.</title>
        <authorList>
            <person name="Ichikawa N."/>
            <person name="Sato H."/>
            <person name="Tonouchi N."/>
        </authorList>
    </citation>
    <scope>NUCLEOTIDE SEQUENCE</scope>
    <source>
        <strain evidence="1">NBRC 10751</strain>
    </source>
</reference>
<name>A0ACB5T1J2_AMBMO</name>
<evidence type="ECO:0000313" key="1">
    <source>
        <dbReference type="EMBL" id="GME79328.1"/>
    </source>
</evidence>
<evidence type="ECO:0000313" key="2">
    <source>
        <dbReference type="Proteomes" id="UP001165064"/>
    </source>
</evidence>
<dbReference type="Proteomes" id="UP001165064">
    <property type="component" value="Unassembled WGS sequence"/>
</dbReference>
<dbReference type="EMBL" id="BSXS01002548">
    <property type="protein sequence ID" value="GME79328.1"/>
    <property type="molecule type" value="Genomic_DNA"/>
</dbReference>
<gene>
    <name evidence="1" type="ORF">Amon02_000388500</name>
</gene>
<accession>A0ACB5T1J2</accession>